<evidence type="ECO:0000256" key="4">
    <source>
        <dbReference type="ARBA" id="ARBA00023125"/>
    </source>
</evidence>
<dbReference type="SUPFAM" id="SSF46689">
    <property type="entry name" value="Homeodomain-like"/>
    <property type="match status" value="1"/>
</dbReference>
<dbReference type="GO" id="GO:0005524">
    <property type="term" value="F:ATP binding"/>
    <property type="evidence" value="ECO:0007669"/>
    <property type="project" value="UniProtKB-KW"/>
</dbReference>
<dbReference type="STRING" id="317025.Tcr_0035"/>
<feature type="domain" description="Sigma-54 factor interaction" evidence="6">
    <location>
        <begin position="204"/>
        <end position="432"/>
    </location>
</feature>
<dbReference type="SUPFAM" id="SSF55781">
    <property type="entry name" value="GAF domain-like"/>
    <property type="match status" value="1"/>
</dbReference>
<keyword evidence="3" id="KW-0805">Transcription regulation</keyword>
<dbReference type="InterPro" id="IPR025662">
    <property type="entry name" value="Sigma_54_int_dom_ATP-bd_1"/>
</dbReference>
<name>Q31JP1_HYDCU</name>
<dbReference type="eggNOG" id="COG3604">
    <property type="taxonomic scope" value="Bacteria"/>
</dbReference>
<dbReference type="KEGG" id="tcx:Tcr_0035"/>
<dbReference type="GO" id="GO:0006355">
    <property type="term" value="P:regulation of DNA-templated transcription"/>
    <property type="evidence" value="ECO:0007669"/>
    <property type="project" value="InterPro"/>
</dbReference>
<dbReference type="SMART" id="SM00065">
    <property type="entry name" value="GAF"/>
    <property type="match status" value="1"/>
</dbReference>
<dbReference type="PROSITE" id="PS50045">
    <property type="entry name" value="SIGMA54_INTERACT_4"/>
    <property type="match status" value="1"/>
</dbReference>
<dbReference type="PROSITE" id="PS00676">
    <property type="entry name" value="SIGMA54_INTERACT_2"/>
    <property type="match status" value="1"/>
</dbReference>
<keyword evidence="1" id="KW-0547">Nucleotide-binding</keyword>
<dbReference type="PRINTS" id="PR01590">
    <property type="entry name" value="HTHFIS"/>
</dbReference>
<keyword evidence="4" id="KW-0238">DNA-binding</keyword>
<dbReference type="InterPro" id="IPR003018">
    <property type="entry name" value="GAF"/>
</dbReference>
<proteinExistence type="predicted"/>
<evidence type="ECO:0000256" key="3">
    <source>
        <dbReference type="ARBA" id="ARBA00023015"/>
    </source>
</evidence>
<dbReference type="InterPro" id="IPR029016">
    <property type="entry name" value="GAF-like_dom_sf"/>
</dbReference>
<evidence type="ECO:0000256" key="2">
    <source>
        <dbReference type="ARBA" id="ARBA00022840"/>
    </source>
</evidence>
<organism evidence="7">
    <name type="scientific">Hydrogenovibrio crunogenus (strain DSM 25203 / XCL-2)</name>
    <name type="common">Thiomicrospira crunogena</name>
    <dbReference type="NCBI Taxonomy" id="317025"/>
    <lineage>
        <taxon>Bacteria</taxon>
        <taxon>Pseudomonadati</taxon>
        <taxon>Pseudomonadota</taxon>
        <taxon>Gammaproteobacteria</taxon>
        <taxon>Thiotrichales</taxon>
        <taxon>Piscirickettsiaceae</taxon>
        <taxon>Hydrogenovibrio</taxon>
    </lineage>
</organism>
<keyword evidence="5" id="KW-0804">Transcription</keyword>
<dbReference type="InterPro" id="IPR002197">
    <property type="entry name" value="HTH_Fis"/>
</dbReference>
<dbReference type="PANTHER" id="PTHR32071">
    <property type="entry name" value="TRANSCRIPTIONAL REGULATORY PROTEIN"/>
    <property type="match status" value="1"/>
</dbReference>
<evidence type="ECO:0000313" key="7">
    <source>
        <dbReference type="EMBL" id="ABB40632.1"/>
    </source>
</evidence>
<dbReference type="Gene3D" id="1.10.10.60">
    <property type="entry name" value="Homeodomain-like"/>
    <property type="match status" value="1"/>
</dbReference>
<dbReference type="InterPro" id="IPR025944">
    <property type="entry name" value="Sigma_54_int_dom_CS"/>
</dbReference>
<dbReference type="AlphaFoldDB" id="Q31JP1"/>
<dbReference type="FunFam" id="3.40.50.300:FF:000006">
    <property type="entry name" value="DNA-binding transcriptional regulator NtrC"/>
    <property type="match status" value="1"/>
</dbReference>
<dbReference type="InterPro" id="IPR009057">
    <property type="entry name" value="Homeodomain-like_sf"/>
</dbReference>
<evidence type="ECO:0000256" key="5">
    <source>
        <dbReference type="ARBA" id="ARBA00023163"/>
    </source>
</evidence>
<dbReference type="InterPro" id="IPR002078">
    <property type="entry name" value="Sigma_54_int"/>
</dbReference>
<dbReference type="PROSITE" id="PS00688">
    <property type="entry name" value="SIGMA54_INTERACT_3"/>
    <property type="match status" value="1"/>
</dbReference>
<dbReference type="SUPFAM" id="SSF52540">
    <property type="entry name" value="P-loop containing nucleoside triphosphate hydrolases"/>
    <property type="match status" value="1"/>
</dbReference>
<dbReference type="InterPro" id="IPR027417">
    <property type="entry name" value="P-loop_NTPase"/>
</dbReference>
<accession>Q31JP1</accession>
<evidence type="ECO:0000256" key="1">
    <source>
        <dbReference type="ARBA" id="ARBA00022741"/>
    </source>
</evidence>
<dbReference type="eggNOG" id="COG2203">
    <property type="taxonomic scope" value="Bacteria"/>
</dbReference>
<dbReference type="Pfam" id="PF02954">
    <property type="entry name" value="HTH_8"/>
    <property type="match status" value="1"/>
</dbReference>
<gene>
    <name evidence="7" type="ordered locus">Tcr_0035</name>
</gene>
<dbReference type="Pfam" id="PF25601">
    <property type="entry name" value="AAA_lid_14"/>
    <property type="match status" value="1"/>
</dbReference>
<dbReference type="EMBL" id="CP000109">
    <property type="protein sequence ID" value="ABB40632.1"/>
    <property type="molecule type" value="Genomic_DNA"/>
</dbReference>
<dbReference type="CDD" id="cd00009">
    <property type="entry name" value="AAA"/>
    <property type="match status" value="1"/>
</dbReference>
<dbReference type="PROSITE" id="PS00675">
    <property type="entry name" value="SIGMA54_INTERACT_1"/>
    <property type="match status" value="1"/>
</dbReference>
<reference evidence="7" key="1">
    <citation type="submission" date="2006-07" db="EMBL/GenBank/DDBJ databases">
        <title>Complete sequence of Thiomicrospira crunogena XCL-2.</title>
        <authorList>
            <consortium name="US DOE Joint Genome Institute"/>
            <person name="Copeland A."/>
            <person name="Lucas S."/>
            <person name="Lapidus A."/>
            <person name="Barry K."/>
            <person name="Detter J.C."/>
            <person name="Glavina del Rio T."/>
            <person name="Hammon N."/>
            <person name="Israni S."/>
            <person name="Dalin E."/>
            <person name="Tice H."/>
            <person name="Pitluck S."/>
            <person name="Chain P."/>
            <person name="Malfatti S."/>
            <person name="Shin M."/>
            <person name="Vergez L."/>
            <person name="Schmutz J."/>
            <person name="Larimer F."/>
            <person name="Land M."/>
            <person name="Hauser L."/>
            <person name="Kyrpides N."/>
            <person name="Lykidis A."/>
            <person name="Scott K.M."/>
            <person name="Sievert S."/>
            <person name="Kerfeld C."/>
            <person name="Freyermuth S."/>
            <person name="Dobrinski K."/>
            <person name="Boller A."/>
            <person name="Fitzpatrick K."/>
            <person name="Thoma P."/>
            <person name="Moore J."/>
            <person name="Richardson P."/>
        </authorList>
    </citation>
    <scope>NUCLEOTIDE SEQUENCE</scope>
    <source>
        <strain evidence="7">XCL-2</strain>
    </source>
</reference>
<dbReference type="OrthoDB" id="5297379at2"/>
<dbReference type="InterPro" id="IPR003593">
    <property type="entry name" value="AAA+_ATPase"/>
</dbReference>
<dbReference type="Pfam" id="PF01590">
    <property type="entry name" value="GAF"/>
    <property type="match status" value="1"/>
</dbReference>
<dbReference type="HOGENOM" id="CLU_000445_95_2_6"/>
<protein>
    <submittedName>
        <fullName evidence="7">Transcriptional regulator, NifA subfamily, Fis family</fullName>
    </submittedName>
</protein>
<dbReference type="Gene3D" id="3.30.450.40">
    <property type="match status" value="1"/>
</dbReference>
<dbReference type="Gene3D" id="3.40.50.300">
    <property type="entry name" value="P-loop containing nucleotide triphosphate hydrolases"/>
    <property type="match status" value="1"/>
</dbReference>
<dbReference type="Gene3D" id="1.10.8.60">
    <property type="match status" value="1"/>
</dbReference>
<dbReference type="InterPro" id="IPR025943">
    <property type="entry name" value="Sigma_54_int_dom_ATP-bd_2"/>
</dbReference>
<dbReference type="SMART" id="SM00382">
    <property type="entry name" value="AAA"/>
    <property type="match status" value="1"/>
</dbReference>
<dbReference type="GO" id="GO:0043565">
    <property type="term" value="F:sequence-specific DNA binding"/>
    <property type="evidence" value="ECO:0007669"/>
    <property type="project" value="InterPro"/>
</dbReference>
<dbReference type="Pfam" id="PF00158">
    <property type="entry name" value="Sigma54_activat"/>
    <property type="match status" value="1"/>
</dbReference>
<evidence type="ECO:0000259" key="6">
    <source>
        <dbReference type="PROSITE" id="PS50045"/>
    </source>
</evidence>
<keyword evidence="2" id="KW-0067">ATP-binding</keyword>
<sequence length="564" mass="63203">MKHVEHLDIANQSEYIVIKEAAEQIEKAYEPQKAIHTILSLISRQMGLNRGRVLLQESSSGFLHTAYAYGLTKEEIAQGRFATSEGVSGKVMHTGSPIIIADIDREDDYLFRTVDRSTLPSETVAFIATPIIRNGTVVGVLAVNRLAKRSRSLDRDLSVLKLISLFISEILAVHAMIEQKTQVLKEENEQLRAMALGQGSQYGIIGESASLRAALNKVGRATNTAVTVLLTGESGTGKERFSRMLHLASHRQDNPFIAINCAAIPTDLLESELFGHEKGAFTGATQTKQGKIELANNGTLFLDEIGDLDFGLQAKLLRVLEERCVTRVGATKPIHVDTRIIVASHKDLHEAVNQGHFRLDLFYRLNVFPIELPPLRERDGDIRLLARHFLNQANQEYHTSAIYDKGAMAFLEDYEWPGNIRQLENVVKRSVLMADNGRLISARLIEKIIQEESAIIHGGHVKPLENQIPTSVKTDSWNTQENAINNSFHQEVNSTDAIGNKNSMAWAYDQSLMNDKRAYWRVSEEESEQLKQALEMARGNKTRAALLLNMTPRQFSYRMKKLDL</sequence>
<dbReference type="InterPro" id="IPR058031">
    <property type="entry name" value="AAA_lid_NorR"/>
</dbReference>